<proteinExistence type="predicted"/>
<dbReference type="Proteomes" id="UP000515202">
    <property type="component" value="Unplaced"/>
</dbReference>
<evidence type="ECO:0000313" key="3">
    <source>
        <dbReference type="RefSeq" id="XP_011370933.1"/>
    </source>
</evidence>
<evidence type="ECO:0000256" key="1">
    <source>
        <dbReference type="SAM" id="MobiDB-lite"/>
    </source>
</evidence>
<protein>
    <submittedName>
        <fullName evidence="3 4">Uncharacterized protein LOC105300416</fullName>
    </submittedName>
</protein>
<dbReference type="AlphaFoldDB" id="A0A6P6D2U2"/>
<gene>
    <name evidence="3 4 5" type="primary">LOC105300416</name>
</gene>
<sequence length="227" mass="24567">MMLSEVRNKLDVVPALGMRALLVAFSVPVTHSRHCGSLSTYRRVLQASPGSRHTSCPGLESAISPRSSGAFCQRMVRNQAQTLGVVDCEFINPTSWDHSRVPSGPLGVASLSTPSLHTWCLWLPGPQVMQDDVSVAGPSSPATRGLRQAAWCLWGWRCPVAHPGTKRSLGTLPFSSRSRRRFSDSEPDGSCSATDLRGQGKPPPCLRPSFLVRHRGTLAVTLCTCVH</sequence>
<accession>A0A6P6D2U2</accession>
<dbReference type="RefSeq" id="XP_023393866.1">
    <property type="nucleotide sequence ID" value="XM_023538098.1"/>
</dbReference>
<dbReference type="RefSeq" id="XP_011370933.1">
    <property type="nucleotide sequence ID" value="XM_011372631.2"/>
</dbReference>
<reference evidence="3 4" key="1">
    <citation type="submission" date="2025-04" db="UniProtKB">
        <authorList>
            <consortium name="RefSeq"/>
        </authorList>
    </citation>
    <scope>IDENTIFICATION</scope>
    <source>
        <tissue evidence="3 4">Kidney</tissue>
    </source>
</reference>
<evidence type="ECO:0000313" key="4">
    <source>
        <dbReference type="RefSeq" id="XP_023393866.1"/>
    </source>
</evidence>
<dbReference type="GeneID" id="105300416"/>
<evidence type="ECO:0000313" key="5">
    <source>
        <dbReference type="RefSeq" id="XP_023393867.1"/>
    </source>
</evidence>
<name>A0A6P6D2U2_PTEVA</name>
<dbReference type="RefSeq" id="XP_023393867.1">
    <property type="nucleotide sequence ID" value="XM_023538099.1"/>
</dbReference>
<feature type="region of interest" description="Disordered" evidence="1">
    <location>
        <begin position="177"/>
        <end position="200"/>
    </location>
</feature>
<evidence type="ECO:0000313" key="2">
    <source>
        <dbReference type="Proteomes" id="UP000515202"/>
    </source>
</evidence>
<dbReference type="KEGG" id="pvp:105300416"/>
<organism evidence="2 5">
    <name type="scientific">Pteropus vampyrus</name>
    <name type="common">Large flying fox</name>
    <dbReference type="NCBI Taxonomy" id="132908"/>
    <lineage>
        <taxon>Eukaryota</taxon>
        <taxon>Metazoa</taxon>
        <taxon>Chordata</taxon>
        <taxon>Craniata</taxon>
        <taxon>Vertebrata</taxon>
        <taxon>Euteleostomi</taxon>
        <taxon>Mammalia</taxon>
        <taxon>Eutheria</taxon>
        <taxon>Laurasiatheria</taxon>
        <taxon>Chiroptera</taxon>
        <taxon>Yinpterochiroptera</taxon>
        <taxon>Pteropodoidea</taxon>
        <taxon>Pteropodidae</taxon>
        <taxon>Pteropodinae</taxon>
        <taxon>Pteropus</taxon>
    </lineage>
</organism>
<keyword evidence="2" id="KW-1185">Reference proteome</keyword>